<feature type="binding site" evidence="2">
    <location>
        <position position="27"/>
    </location>
    <ligand>
        <name>Mg(2+)</name>
        <dbReference type="ChEBI" id="CHEBI:18420"/>
        <label>4</label>
    </ligand>
</feature>
<dbReference type="GO" id="GO:0009229">
    <property type="term" value="P:thiamine diphosphate biosynthetic process"/>
    <property type="evidence" value="ECO:0007669"/>
    <property type="project" value="UniProtKB-UniRule"/>
</dbReference>
<organism evidence="3 4">
    <name type="scientific">Wenzhouxiangella marina</name>
    <dbReference type="NCBI Taxonomy" id="1579979"/>
    <lineage>
        <taxon>Bacteria</taxon>
        <taxon>Pseudomonadati</taxon>
        <taxon>Pseudomonadota</taxon>
        <taxon>Gammaproteobacteria</taxon>
        <taxon>Chromatiales</taxon>
        <taxon>Wenzhouxiangellaceae</taxon>
        <taxon>Wenzhouxiangella</taxon>
    </lineage>
</organism>
<keyword evidence="2" id="KW-0808">Transferase</keyword>
<feature type="binding site" evidence="2">
    <location>
        <position position="27"/>
    </location>
    <ligand>
        <name>Mg(2+)</name>
        <dbReference type="ChEBI" id="CHEBI:18420"/>
        <label>3</label>
    </ligand>
</feature>
<feature type="binding site" evidence="2">
    <location>
        <position position="72"/>
    </location>
    <ligand>
        <name>Mg(2+)</name>
        <dbReference type="ChEBI" id="CHEBI:18420"/>
        <label>3</label>
    </ligand>
</feature>
<dbReference type="GO" id="GO:0009228">
    <property type="term" value="P:thiamine biosynthetic process"/>
    <property type="evidence" value="ECO:0007669"/>
    <property type="project" value="UniProtKB-KW"/>
</dbReference>
<proteinExistence type="inferred from homology"/>
<dbReference type="KEGG" id="wma:WM2015_2233"/>
<feature type="binding site" evidence="2">
    <location>
        <position position="306"/>
    </location>
    <ligand>
        <name>substrate</name>
    </ligand>
</feature>
<gene>
    <name evidence="2" type="primary">thiL</name>
    <name evidence="3" type="ORF">WM2015_2233</name>
</gene>
<feature type="binding site" evidence="2">
    <location>
        <position position="142"/>
    </location>
    <ligand>
        <name>ATP</name>
        <dbReference type="ChEBI" id="CHEBI:30616"/>
    </ligand>
</feature>
<name>A0A0K0XY96_9GAMM</name>
<dbReference type="Proteomes" id="UP000066624">
    <property type="component" value="Chromosome"/>
</dbReference>
<feature type="binding site" evidence="2">
    <location>
        <position position="44"/>
    </location>
    <ligand>
        <name>Mg(2+)</name>
        <dbReference type="ChEBI" id="CHEBI:18420"/>
        <label>1</label>
    </ligand>
</feature>
<dbReference type="UniPathway" id="UPA00060">
    <property type="reaction ID" value="UER00142"/>
</dbReference>
<dbReference type="InterPro" id="IPR036676">
    <property type="entry name" value="PurM-like_C_sf"/>
</dbReference>
<dbReference type="Pfam" id="PF00586">
    <property type="entry name" value="AIRS"/>
    <property type="match status" value="1"/>
</dbReference>
<accession>A0A0K0XY96</accession>
<keyword evidence="2" id="KW-0460">Magnesium</keyword>
<keyword evidence="4" id="KW-1185">Reference proteome</keyword>
<feature type="binding site" evidence="2">
    <location>
        <position position="119"/>
    </location>
    <ligand>
        <name>Mg(2+)</name>
        <dbReference type="ChEBI" id="CHEBI:18420"/>
        <label>1</label>
    </ligand>
</feature>
<dbReference type="GO" id="GO:0005524">
    <property type="term" value="F:ATP binding"/>
    <property type="evidence" value="ECO:0007669"/>
    <property type="project" value="UniProtKB-UniRule"/>
</dbReference>
<feature type="binding site" evidence="2">
    <location>
        <position position="51"/>
    </location>
    <ligand>
        <name>substrate</name>
    </ligand>
</feature>
<keyword evidence="1 2" id="KW-0784">Thiamine biosynthesis</keyword>
<dbReference type="NCBIfam" id="TIGR01379">
    <property type="entry name" value="thiL"/>
    <property type="match status" value="1"/>
</dbReference>
<dbReference type="CDD" id="cd02194">
    <property type="entry name" value="ThiL"/>
    <property type="match status" value="1"/>
</dbReference>
<comment type="similarity">
    <text evidence="2">Belongs to the thiamine-monophosphate kinase family.</text>
</comment>
<reference evidence="3 4" key="1">
    <citation type="submission" date="2015-07" db="EMBL/GenBank/DDBJ databases">
        <authorList>
            <person name="Noorani M."/>
        </authorList>
    </citation>
    <scope>NUCLEOTIDE SEQUENCE [LARGE SCALE GENOMIC DNA]</scope>
    <source>
        <strain evidence="3 4">KCTC 42284</strain>
    </source>
</reference>
<keyword evidence="2 3" id="KW-0418">Kinase</keyword>
<comment type="caution">
    <text evidence="2">Lacks conserved residue(s) required for the propagation of feature annotation.</text>
</comment>
<dbReference type="SUPFAM" id="SSF56042">
    <property type="entry name" value="PurM C-terminal domain-like"/>
    <property type="match status" value="1"/>
</dbReference>
<evidence type="ECO:0000256" key="2">
    <source>
        <dbReference type="HAMAP-Rule" id="MF_02128"/>
    </source>
</evidence>
<dbReference type="PIRSF" id="PIRSF005303">
    <property type="entry name" value="Thiam_monoph_kin"/>
    <property type="match status" value="1"/>
</dbReference>
<evidence type="ECO:0000256" key="1">
    <source>
        <dbReference type="ARBA" id="ARBA00022977"/>
    </source>
</evidence>
<dbReference type="Pfam" id="PF02769">
    <property type="entry name" value="AIRS_C"/>
    <property type="match status" value="1"/>
</dbReference>
<feature type="binding site" evidence="2">
    <location>
        <position position="42"/>
    </location>
    <ligand>
        <name>Mg(2+)</name>
        <dbReference type="ChEBI" id="CHEBI:18420"/>
        <label>4</label>
    </ligand>
</feature>
<dbReference type="PATRIC" id="fig|1579979.3.peg.2282"/>
<protein>
    <recommendedName>
        <fullName evidence="2">Thiamine-monophosphate kinase</fullName>
        <shortName evidence="2">TMP kinase</shortName>
        <shortName evidence="2">Thiamine-phosphate kinase</shortName>
        <ecNumber evidence="2">2.7.4.16</ecNumber>
    </recommendedName>
</protein>
<sequence length="311" mass="33045">MGEFDLIERIRARTPTDASVLVGIGDDAAVLQPDPGQALVASTDSLVPDRHFLTEWSAEDIGHLALAVNLSDLAAMGARPRWSLLALTLPEADARWLDAFLDGFLGLASAHGMRLVGGNLARGPLNICVQVLGEVEPDRVARRGRSRPGDLLAVTGTLGDAAAALALAEQAPPKLRDRLRRPTPRVAAGRVLSAWVSAMMDLSDGLLADADKLLAGTGFGAEIHAERLPASPALQACWPEAEARQLLQARGGSDYELLFSLPESTLAAAEAALDVPLSVIGRVIERPGLRLLDAHGRELETSHEGWDHFGR</sequence>
<dbReference type="SUPFAM" id="SSF55326">
    <property type="entry name" value="PurM N-terminal domain-like"/>
    <property type="match status" value="1"/>
</dbReference>
<dbReference type="GO" id="GO:0009030">
    <property type="term" value="F:thiamine-phosphate kinase activity"/>
    <property type="evidence" value="ECO:0007669"/>
    <property type="project" value="UniProtKB-UniRule"/>
</dbReference>
<comment type="miscellaneous">
    <text evidence="2">Reaction mechanism of ThiL seems to utilize a direct, inline transfer of the gamma-phosphate of ATP to TMP rather than a phosphorylated enzyme intermediate.</text>
</comment>
<evidence type="ECO:0000313" key="3">
    <source>
        <dbReference type="EMBL" id="AKS42596.1"/>
    </source>
</evidence>
<feature type="binding site" evidence="2">
    <location>
        <begin position="118"/>
        <end position="119"/>
    </location>
    <ligand>
        <name>ATP</name>
        <dbReference type="ChEBI" id="CHEBI:30616"/>
    </ligand>
</feature>
<comment type="pathway">
    <text evidence="2">Cofactor biosynthesis; thiamine diphosphate biosynthesis; thiamine diphosphate from thiamine phosphate: step 1/1.</text>
</comment>
<dbReference type="RefSeq" id="WP_049726148.1">
    <property type="nucleotide sequence ID" value="NZ_CP012154.1"/>
</dbReference>
<dbReference type="Gene3D" id="3.30.1330.10">
    <property type="entry name" value="PurM-like, N-terminal domain"/>
    <property type="match status" value="1"/>
</dbReference>
<dbReference type="InterPro" id="IPR016188">
    <property type="entry name" value="PurM-like_N"/>
</dbReference>
<dbReference type="Gene3D" id="3.90.650.10">
    <property type="entry name" value="PurM-like C-terminal domain"/>
    <property type="match status" value="1"/>
</dbReference>
<dbReference type="GO" id="GO:0000287">
    <property type="term" value="F:magnesium ion binding"/>
    <property type="evidence" value="ECO:0007669"/>
    <property type="project" value="UniProtKB-UniRule"/>
</dbReference>
<dbReference type="InterPro" id="IPR006283">
    <property type="entry name" value="ThiL-like"/>
</dbReference>
<dbReference type="EC" id="2.7.4.16" evidence="2"/>
<feature type="binding site" evidence="2">
    <location>
        <position position="72"/>
    </location>
    <ligand>
        <name>Mg(2+)</name>
        <dbReference type="ChEBI" id="CHEBI:18420"/>
        <label>2</label>
    </ligand>
</feature>
<keyword evidence="2" id="KW-0479">Metal-binding</keyword>
<dbReference type="PANTHER" id="PTHR30270:SF0">
    <property type="entry name" value="THIAMINE-MONOPHOSPHATE KINASE"/>
    <property type="match status" value="1"/>
</dbReference>
<feature type="binding site" evidence="2">
    <location>
        <position position="204"/>
    </location>
    <ligand>
        <name>Mg(2+)</name>
        <dbReference type="ChEBI" id="CHEBI:18420"/>
        <label>5</label>
    </ligand>
</feature>
<comment type="function">
    <text evidence="2">Catalyzes the ATP-dependent phosphorylation of thiamine-monophosphate (TMP) to form thiamine-pyrophosphate (TPP), the active form of vitamin B1.</text>
</comment>
<dbReference type="InterPro" id="IPR010918">
    <property type="entry name" value="PurM-like_C_dom"/>
</dbReference>
<feature type="binding site" evidence="2">
    <location>
        <position position="44"/>
    </location>
    <ligand>
        <name>Mg(2+)</name>
        <dbReference type="ChEBI" id="CHEBI:18420"/>
        <label>2</label>
    </ligand>
</feature>
<dbReference type="EMBL" id="CP012154">
    <property type="protein sequence ID" value="AKS42596.1"/>
    <property type="molecule type" value="Genomic_DNA"/>
</dbReference>
<feature type="binding site" evidence="2">
    <location>
        <position position="201"/>
    </location>
    <ligand>
        <name>Mg(2+)</name>
        <dbReference type="ChEBI" id="CHEBI:18420"/>
        <label>3</label>
    </ligand>
</feature>
<dbReference type="PANTHER" id="PTHR30270">
    <property type="entry name" value="THIAMINE-MONOPHOSPHATE KINASE"/>
    <property type="match status" value="1"/>
</dbReference>
<comment type="catalytic activity">
    <reaction evidence="2">
        <text>thiamine phosphate + ATP = thiamine diphosphate + ADP</text>
        <dbReference type="Rhea" id="RHEA:15913"/>
        <dbReference type="ChEBI" id="CHEBI:30616"/>
        <dbReference type="ChEBI" id="CHEBI:37575"/>
        <dbReference type="ChEBI" id="CHEBI:58937"/>
        <dbReference type="ChEBI" id="CHEBI:456216"/>
        <dbReference type="EC" id="2.7.4.16"/>
    </reaction>
</comment>
<keyword evidence="2" id="KW-0067">ATP-binding</keyword>
<feature type="binding site" evidence="2">
    <location>
        <position position="203"/>
    </location>
    <ligand>
        <name>ATP</name>
        <dbReference type="ChEBI" id="CHEBI:30616"/>
    </ligand>
</feature>
<dbReference type="InterPro" id="IPR036921">
    <property type="entry name" value="PurM-like_N_sf"/>
</dbReference>
<feature type="binding site" evidence="2">
    <location>
        <position position="43"/>
    </location>
    <ligand>
        <name>Mg(2+)</name>
        <dbReference type="ChEBI" id="CHEBI:18420"/>
        <label>1</label>
    </ligand>
</feature>
<dbReference type="STRING" id="1579979.WM2015_2233"/>
<feature type="binding site" evidence="2">
    <location>
        <position position="72"/>
    </location>
    <ligand>
        <name>Mg(2+)</name>
        <dbReference type="ChEBI" id="CHEBI:18420"/>
        <label>4</label>
    </ligand>
</feature>
<dbReference type="HAMAP" id="MF_02128">
    <property type="entry name" value="TMP_kinase"/>
    <property type="match status" value="1"/>
</dbReference>
<evidence type="ECO:0000313" key="4">
    <source>
        <dbReference type="Proteomes" id="UP000066624"/>
    </source>
</evidence>
<keyword evidence="2" id="KW-0547">Nucleotide-binding</keyword>
<dbReference type="AlphaFoldDB" id="A0A0K0XY96"/>